<dbReference type="AlphaFoldDB" id="K6YWV3"/>
<proteinExistence type="predicted"/>
<reference evidence="2" key="1">
    <citation type="journal article" date="2014" name="Environ. Microbiol.">
        <title>Comparative genomics of the marine bacterial genus Glaciecola reveals the high degree of genomic diversity and genomic characteristic for cold adaptation.</title>
        <authorList>
            <person name="Qin Q.L."/>
            <person name="Xie B.B."/>
            <person name="Yu Y."/>
            <person name="Shu Y.L."/>
            <person name="Rong J.C."/>
            <person name="Zhang Y.J."/>
            <person name="Zhao D.L."/>
            <person name="Chen X.L."/>
            <person name="Zhang X.Y."/>
            <person name="Chen B."/>
            <person name="Zhou B.C."/>
            <person name="Zhang Y.Z."/>
        </authorList>
    </citation>
    <scope>NUCLEOTIDE SEQUENCE [LARGE SCALE GENOMIC DNA]</scope>
    <source>
        <strain evidence="2">ACAM 615</strain>
    </source>
</reference>
<protein>
    <submittedName>
        <fullName evidence="1">Uncharacterized protein</fullName>
    </submittedName>
</protein>
<evidence type="ECO:0000313" key="1">
    <source>
        <dbReference type="EMBL" id="GAC28451.1"/>
    </source>
</evidence>
<accession>K6YWV3</accession>
<evidence type="ECO:0000313" key="2">
    <source>
        <dbReference type="Proteomes" id="UP000006251"/>
    </source>
</evidence>
<organism evidence="1 2">
    <name type="scientific">Brumicola pallidula DSM 14239 = ACAM 615</name>
    <dbReference type="NCBI Taxonomy" id="1121922"/>
    <lineage>
        <taxon>Bacteria</taxon>
        <taxon>Pseudomonadati</taxon>
        <taxon>Pseudomonadota</taxon>
        <taxon>Gammaproteobacteria</taxon>
        <taxon>Alteromonadales</taxon>
        <taxon>Alteromonadaceae</taxon>
        <taxon>Brumicola</taxon>
    </lineage>
</organism>
<gene>
    <name evidence="1" type="ORF">GPAL_1587</name>
</gene>
<name>K6YWV3_9ALTE</name>
<dbReference type="EMBL" id="BAEQ01000024">
    <property type="protein sequence ID" value="GAC28451.1"/>
    <property type="molecule type" value="Genomic_DNA"/>
</dbReference>
<comment type="caution">
    <text evidence="1">The sequence shown here is derived from an EMBL/GenBank/DDBJ whole genome shotgun (WGS) entry which is preliminary data.</text>
</comment>
<dbReference type="Proteomes" id="UP000006251">
    <property type="component" value="Unassembled WGS sequence"/>
</dbReference>
<keyword evidence="2" id="KW-1185">Reference proteome</keyword>
<sequence length="51" mass="5557">MIGFLSTDTRKSVIVAIAALDANRAAEQTIDTKKNTKRSCVSLLPVLLIRL</sequence>